<dbReference type="PANTHER" id="PTHR33992">
    <property type="entry name" value="RIBONUCLEASE P PROTEIN COMPONENT"/>
    <property type="match status" value="1"/>
</dbReference>
<keyword evidence="5 6" id="KW-0694">RNA-binding</keyword>
<evidence type="ECO:0000256" key="2">
    <source>
        <dbReference type="ARBA" id="ARBA00022722"/>
    </source>
</evidence>
<dbReference type="Pfam" id="PF00825">
    <property type="entry name" value="Ribonuclease_P"/>
    <property type="match status" value="1"/>
</dbReference>
<keyword evidence="1 6" id="KW-0819">tRNA processing</keyword>
<evidence type="ECO:0000313" key="9">
    <source>
        <dbReference type="EMBL" id="OLR56065.1"/>
    </source>
</evidence>
<dbReference type="RefSeq" id="WP_075713319.1">
    <property type="nucleotide sequence ID" value="NZ_MJIE01000001.1"/>
</dbReference>
<dbReference type="GO" id="GO:0030677">
    <property type="term" value="C:ribonuclease P complex"/>
    <property type="evidence" value="ECO:0007669"/>
    <property type="project" value="TreeGrafter"/>
</dbReference>
<reference evidence="9 10" key="1">
    <citation type="journal article" date="2016" name="Appl. Environ. Microbiol.">
        <title>Function and Phylogeny of Bacterial Butyryl Coenzyme A:Acetate Transferases and Their Diversity in the Proximal Colon of Swine.</title>
        <authorList>
            <person name="Trachsel J."/>
            <person name="Bayles D.O."/>
            <person name="Looft T."/>
            <person name="Levine U.Y."/>
            <person name="Allen H.K."/>
        </authorList>
    </citation>
    <scope>NUCLEOTIDE SEQUENCE [LARGE SCALE GENOMIC DNA]</scope>
    <source>
        <strain evidence="9 10">68-3-10</strain>
    </source>
</reference>
<evidence type="ECO:0000256" key="1">
    <source>
        <dbReference type="ARBA" id="ARBA00022694"/>
    </source>
</evidence>
<organism evidence="9 10">
    <name type="scientific">Hornefia porci</name>
    <dbReference type="NCBI Taxonomy" id="2652292"/>
    <lineage>
        <taxon>Bacteria</taxon>
        <taxon>Bacillati</taxon>
        <taxon>Bacillota</taxon>
        <taxon>Clostridia</taxon>
        <taxon>Peptostreptococcales</taxon>
        <taxon>Anaerovoracaceae</taxon>
        <taxon>Hornefia</taxon>
    </lineage>
</organism>
<evidence type="ECO:0000313" key="10">
    <source>
        <dbReference type="Proteomes" id="UP000187404"/>
    </source>
</evidence>
<evidence type="ECO:0000256" key="7">
    <source>
        <dbReference type="NCBIfam" id="TIGR00188"/>
    </source>
</evidence>
<dbReference type="InterPro" id="IPR014721">
    <property type="entry name" value="Ribsml_uS5_D2-typ_fold_subgr"/>
</dbReference>
<dbReference type="Gene3D" id="3.30.230.10">
    <property type="match status" value="1"/>
</dbReference>
<dbReference type="OrthoDB" id="9810867at2"/>
<dbReference type="STRING" id="1261640.BHK98_08325"/>
<dbReference type="NCBIfam" id="TIGR00188">
    <property type="entry name" value="rnpA"/>
    <property type="match status" value="1"/>
</dbReference>
<dbReference type="GO" id="GO:0004526">
    <property type="term" value="F:ribonuclease P activity"/>
    <property type="evidence" value="ECO:0007669"/>
    <property type="project" value="UniProtKB-UniRule"/>
</dbReference>
<comment type="caution">
    <text evidence="9">The sequence shown here is derived from an EMBL/GenBank/DDBJ whole genome shotgun (WGS) entry which is preliminary data.</text>
</comment>
<evidence type="ECO:0000256" key="5">
    <source>
        <dbReference type="ARBA" id="ARBA00022884"/>
    </source>
</evidence>
<keyword evidence="10" id="KW-1185">Reference proteome</keyword>
<name>A0A1Q9JIS7_9FIRM</name>
<comment type="subunit">
    <text evidence="6">Consists of a catalytic RNA component (M1 or rnpB) and a protein subunit.</text>
</comment>
<dbReference type="InterPro" id="IPR000100">
    <property type="entry name" value="RNase_P"/>
</dbReference>
<dbReference type="Proteomes" id="UP000187404">
    <property type="component" value="Unassembled WGS sequence"/>
</dbReference>
<evidence type="ECO:0000256" key="3">
    <source>
        <dbReference type="ARBA" id="ARBA00022759"/>
    </source>
</evidence>
<dbReference type="InterPro" id="IPR020568">
    <property type="entry name" value="Ribosomal_Su5_D2-typ_SF"/>
</dbReference>
<dbReference type="EMBL" id="MJIE01000001">
    <property type="protein sequence ID" value="OLR56065.1"/>
    <property type="molecule type" value="Genomic_DNA"/>
</dbReference>
<dbReference type="SUPFAM" id="SSF54211">
    <property type="entry name" value="Ribosomal protein S5 domain 2-like"/>
    <property type="match status" value="1"/>
</dbReference>
<proteinExistence type="inferred from homology"/>
<dbReference type="GO" id="GO:0042781">
    <property type="term" value="F:3'-tRNA processing endoribonuclease activity"/>
    <property type="evidence" value="ECO:0007669"/>
    <property type="project" value="TreeGrafter"/>
</dbReference>
<dbReference type="EC" id="3.1.26.5" evidence="6 7"/>
<comment type="function">
    <text evidence="6">RNaseP catalyzes the removal of the 5'-leader sequence from pre-tRNA to produce the mature 5'-terminus. It can also cleave other RNA substrates such as 4.5S RNA. The protein component plays an auxiliary but essential role in vivo by binding to the 5'-leader sequence and broadening the substrate specificity of the ribozyme.</text>
</comment>
<evidence type="ECO:0000256" key="4">
    <source>
        <dbReference type="ARBA" id="ARBA00022801"/>
    </source>
</evidence>
<keyword evidence="4 6" id="KW-0378">Hydrolase</keyword>
<keyword evidence="3 6" id="KW-0255">Endonuclease</keyword>
<accession>A0A1Q9JIS7</accession>
<comment type="catalytic activity">
    <reaction evidence="6">
        <text>Endonucleolytic cleavage of RNA, removing 5'-extranucleotides from tRNA precursor.</text>
        <dbReference type="EC" id="3.1.26.5"/>
    </reaction>
</comment>
<dbReference type="PANTHER" id="PTHR33992:SF1">
    <property type="entry name" value="RIBONUCLEASE P PROTEIN COMPONENT"/>
    <property type="match status" value="1"/>
</dbReference>
<gene>
    <name evidence="6" type="primary">rnpA</name>
    <name evidence="9" type="ORF">BHK98_08325</name>
</gene>
<evidence type="ECO:0000256" key="6">
    <source>
        <dbReference type="HAMAP-Rule" id="MF_00227"/>
    </source>
</evidence>
<comment type="similarity">
    <text evidence="6">Belongs to the RnpA family.</text>
</comment>
<protein>
    <recommendedName>
        <fullName evidence="6 7">Ribonuclease P protein component</fullName>
        <shortName evidence="6">RNase P protein</shortName>
        <shortName evidence="6">RNaseP protein</shortName>
        <ecNumber evidence="6 7">3.1.26.5</ecNumber>
    </recommendedName>
    <alternativeName>
        <fullName evidence="6">Protein C5</fullName>
    </alternativeName>
</protein>
<sequence length="132" mass="15409">MSSRDEEPEAEKSSPHKKKRREDVLRYQKDFDRVYRKGKSVGDRYVVVFCLKNNLDHNRISFLASKKVGNSVRRNRARRLMKEAMRLSGMRLPCGYDFVIIARNTIDGAKCQQVQKSLESAFRRTGVLKEVK</sequence>
<dbReference type="GO" id="GO:0001682">
    <property type="term" value="P:tRNA 5'-leader removal"/>
    <property type="evidence" value="ECO:0007669"/>
    <property type="project" value="UniProtKB-UniRule"/>
</dbReference>
<feature type="region of interest" description="Disordered" evidence="8">
    <location>
        <begin position="1"/>
        <end position="23"/>
    </location>
</feature>
<keyword evidence="2 6" id="KW-0540">Nuclease</keyword>
<dbReference type="GO" id="GO:0000049">
    <property type="term" value="F:tRNA binding"/>
    <property type="evidence" value="ECO:0007669"/>
    <property type="project" value="UniProtKB-UniRule"/>
</dbReference>
<dbReference type="HAMAP" id="MF_00227">
    <property type="entry name" value="RNase_P"/>
    <property type="match status" value="1"/>
</dbReference>
<evidence type="ECO:0000256" key="8">
    <source>
        <dbReference type="SAM" id="MobiDB-lite"/>
    </source>
</evidence>
<dbReference type="AlphaFoldDB" id="A0A1Q9JIS7"/>